<evidence type="ECO:0000256" key="7">
    <source>
        <dbReference type="ARBA" id="ARBA00023170"/>
    </source>
</evidence>
<dbReference type="AlphaFoldDB" id="A0A6P8IW24"/>
<feature type="transmembrane region" description="Helical" evidence="10">
    <location>
        <begin position="54"/>
        <end position="80"/>
    </location>
</feature>
<dbReference type="PANTHER" id="PTHR24246">
    <property type="entry name" value="OLFACTORY RECEPTOR AND ADENOSINE RECEPTOR"/>
    <property type="match status" value="1"/>
</dbReference>
<evidence type="ECO:0000256" key="10">
    <source>
        <dbReference type="SAM" id="Phobius"/>
    </source>
</evidence>
<feature type="transmembrane region" description="Helical" evidence="10">
    <location>
        <begin position="166"/>
        <end position="191"/>
    </location>
</feature>
<keyword evidence="8" id="KW-0325">Glycoprotein</keyword>
<dbReference type="CDD" id="cd00637">
    <property type="entry name" value="7tm_classA_rhodopsin-like"/>
    <property type="match status" value="1"/>
</dbReference>
<dbReference type="InterPro" id="IPR000276">
    <property type="entry name" value="GPCR_Rhodpsn"/>
</dbReference>
<evidence type="ECO:0000256" key="6">
    <source>
        <dbReference type="ARBA" id="ARBA00023136"/>
    </source>
</evidence>
<dbReference type="OrthoDB" id="5955415at2759"/>
<accession>A0A6P8IW24</accession>
<evidence type="ECO:0000313" key="12">
    <source>
        <dbReference type="Proteomes" id="UP000515163"/>
    </source>
</evidence>
<dbReference type="FunCoup" id="A0A6P8IW24">
    <property type="interactions" value="641"/>
</dbReference>
<dbReference type="SMART" id="SM01381">
    <property type="entry name" value="7TM_GPCR_Srsx"/>
    <property type="match status" value="1"/>
</dbReference>
<evidence type="ECO:0000256" key="4">
    <source>
        <dbReference type="ARBA" id="ARBA00022989"/>
    </source>
</evidence>
<sequence length="327" mass="36828">MNNSTEACSSYQFSPSFLVLGTLSGISSVFSIVGNSVVLWTVYKTEALQSVSNFFIASLALADLLVGLVLNPILIVRAVVYGYQMYTNIIPHGFDVAEDYLWIQCLLISTFSFTTISIDRFIAITRAMYYETVMTTRRCQIIIVFLWTSSLSIALLRVFLRGKDLPWLWLATIILACLFPLCITCYCYTAIFRTARLQIRNIASLSNTQEQEQHSKAVKNTKAAFTIAIVIGVFAISYAPSVVVACVSLTIKGKCAHLYNETTEWPWACLVAYCSSAINPWIYSIRSQEFRQAIKRAFLRPVADDRKRTSLKMPKRPVNENSTQKMS</sequence>
<dbReference type="InParanoid" id="A0A6P8IW24"/>
<dbReference type="SUPFAM" id="SSF81321">
    <property type="entry name" value="Family A G protein-coupled receptor-like"/>
    <property type="match status" value="1"/>
</dbReference>
<dbReference type="Proteomes" id="UP000515163">
    <property type="component" value="Unplaced"/>
</dbReference>
<keyword evidence="12" id="KW-1185">Reference proteome</keyword>
<feature type="transmembrane region" description="Helical" evidence="10">
    <location>
        <begin position="223"/>
        <end position="245"/>
    </location>
</feature>
<feature type="transmembrane region" description="Helical" evidence="10">
    <location>
        <begin position="265"/>
        <end position="285"/>
    </location>
</feature>
<proteinExistence type="predicted"/>
<keyword evidence="6 10" id="KW-0472">Membrane</keyword>
<protein>
    <submittedName>
        <fullName evidence="13">Octopamine receptor Oamb-like</fullName>
    </submittedName>
</protein>
<dbReference type="Pfam" id="PF00001">
    <property type="entry name" value="7tm_1"/>
    <property type="match status" value="1"/>
</dbReference>
<feature type="transmembrane region" description="Helical" evidence="10">
    <location>
        <begin position="17"/>
        <end position="42"/>
    </location>
</feature>
<evidence type="ECO:0000256" key="1">
    <source>
        <dbReference type="ARBA" id="ARBA00004651"/>
    </source>
</evidence>
<dbReference type="GO" id="GO:0004977">
    <property type="term" value="F:melanocortin receptor activity"/>
    <property type="evidence" value="ECO:0007669"/>
    <property type="project" value="InterPro"/>
</dbReference>
<evidence type="ECO:0000256" key="5">
    <source>
        <dbReference type="ARBA" id="ARBA00023040"/>
    </source>
</evidence>
<feature type="transmembrane region" description="Helical" evidence="10">
    <location>
        <begin position="139"/>
        <end position="160"/>
    </location>
</feature>
<dbReference type="KEGG" id="aten:116305515"/>
<reference evidence="13" key="1">
    <citation type="submission" date="2025-08" db="UniProtKB">
        <authorList>
            <consortium name="RefSeq"/>
        </authorList>
    </citation>
    <scope>IDENTIFICATION</scope>
</reference>
<keyword evidence="2" id="KW-1003">Cell membrane</keyword>
<dbReference type="PANTHER" id="PTHR24246:SF27">
    <property type="entry name" value="ADENOSINE RECEPTOR, ISOFORM A"/>
    <property type="match status" value="1"/>
</dbReference>
<name>A0A6P8IW24_ACTTE</name>
<dbReference type="InterPro" id="IPR001671">
    <property type="entry name" value="Melcrt_ACTH_rcpt"/>
</dbReference>
<feature type="transmembrane region" description="Helical" evidence="10">
    <location>
        <begin position="100"/>
        <end position="118"/>
    </location>
</feature>
<dbReference type="Gene3D" id="1.20.1070.10">
    <property type="entry name" value="Rhodopsin 7-helix transmembrane proteins"/>
    <property type="match status" value="1"/>
</dbReference>
<dbReference type="PRINTS" id="PR00534">
    <property type="entry name" value="MCRFAMILY"/>
</dbReference>
<dbReference type="GeneID" id="116305515"/>
<dbReference type="GO" id="GO:0005886">
    <property type="term" value="C:plasma membrane"/>
    <property type="evidence" value="ECO:0007669"/>
    <property type="project" value="UniProtKB-SubCell"/>
</dbReference>
<keyword evidence="7" id="KW-0675">Receptor</keyword>
<evidence type="ECO:0000256" key="8">
    <source>
        <dbReference type="ARBA" id="ARBA00023180"/>
    </source>
</evidence>
<gene>
    <name evidence="13" type="primary">LOC116305515</name>
</gene>
<dbReference type="InterPro" id="IPR017452">
    <property type="entry name" value="GPCR_Rhodpsn_7TM"/>
</dbReference>
<dbReference type="RefSeq" id="XP_031571309.1">
    <property type="nucleotide sequence ID" value="XM_031715449.1"/>
</dbReference>
<evidence type="ECO:0000313" key="13">
    <source>
        <dbReference type="RefSeq" id="XP_031571309.1"/>
    </source>
</evidence>
<keyword evidence="3 10" id="KW-0812">Transmembrane</keyword>
<evidence type="ECO:0000256" key="9">
    <source>
        <dbReference type="ARBA" id="ARBA00023224"/>
    </source>
</evidence>
<evidence type="ECO:0000256" key="3">
    <source>
        <dbReference type="ARBA" id="ARBA00022692"/>
    </source>
</evidence>
<evidence type="ECO:0000256" key="2">
    <source>
        <dbReference type="ARBA" id="ARBA00022475"/>
    </source>
</evidence>
<dbReference type="PRINTS" id="PR00237">
    <property type="entry name" value="GPCRRHODOPSN"/>
</dbReference>
<comment type="subcellular location">
    <subcellularLocation>
        <location evidence="1">Cell membrane</location>
        <topology evidence="1">Multi-pass membrane protein</topology>
    </subcellularLocation>
</comment>
<organism evidence="12 13">
    <name type="scientific">Actinia tenebrosa</name>
    <name type="common">Australian red waratah sea anemone</name>
    <dbReference type="NCBI Taxonomy" id="6105"/>
    <lineage>
        <taxon>Eukaryota</taxon>
        <taxon>Metazoa</taxon>
        <taxon>Cnidaria</taxon>
        <taxon>Anthozoa</taxon>
        <taxon>Hexacorallia</taxon>
        <taxon>Actiniaria</taxon>
        <taxon>Actiniidae</taxon>
        <taxon>Actinia</taxon>
    </lineage>
</organism>
<keyword evidence="9" id="KW-0807">Transducer</keyword>
<keyword evidence="4 10" id="KW-1133">Transmembrane helix</keyword>
<evidence type="ECO:0000259" key="11">
    <source>
        <dbReference type="PROSITE" id="PS50262"/>
    </source>
</evidence>
<feature type="domain" description="G-protein coupled receptors family 1 profile" evidence="11">
    <location>
        <begin position="34"/>
        <end position="283"/>
    </location>
</feature>
<dbReference type="PROSITE" id="PS50262">
    <property type="entry name" value="G_PROTEIN_RECEP_F1_2"/>
    <property type="match status" value="1"/>
</dbReference>
<keyword evidence="5" id="KW-0297">G-protein coupled receptor</keyword>